<gene>
    <name evidence="1" type="ORF">MJO28_008301</name>
</gene>
<accession>A0ACC0EDH7</accession>
<keyword evidence="2" id="KW-1185">Reference proteome</keyword>
<evidence type="ECO:0000313" key="1">
    <source>
        <dbReference type="EMBL" id="KAI7949480.1"/>
    </source>
</evidence>
<sequence length="62" mass="7087">MISSRGLDESFTDSSKADVLTRVTELPINVKDEAEIEPRHQPLHSLIQGERKRNAEEIWAKN</sequence>
<protein>
    <submittedName>
        <fullName evidence="1">Uncharacterized protein</fullName>
    </submittedName>
</protein>
<reference evidence="2" key="1">
    <citation type="journal article" date="2018" name="BMC Genomics">
        <title>Genomic insights into host adaptation between the wheat stripe rust pathogen (Puccinia striiformis f. sp. tritici) and the barley stripe rust pathogen (Puccinia striiformis f. sp. hordei).</title>
        <authorList>
            <person name="Xia C."/>
            <person name="Wang M."/>
            <person name="Yin C."/>
            <person name="Cornejo O.E."/>
            <person name="Hulbert S.H."/>
            <person name="Chen X."/>
        </authorList>
    </citation>
    <scope>NUCLEOTIDE SEQUENCE [LARGE SCALE GENOMIC DNA]</scope>
    <source>
        <strain evidence="2">93-210</strain>
    </source>
</reference>
<proteinExistence type="predicted"/>
<dbReference type="Proteomes" id="UP001060170">
    <property type="component" value="Chromosome 8"/>
</dbReference>
<reference evidence="1 2" key="3">
    <citation type="journal article" date="2022" name="Microbiol. Spectr.">
        <title>Folding features and dynamics of 3D genome architecture in plant fungal pathogens.</title>
        <authorList>
            <person name="Xia C."/>
        </authorList>
    </citation>
    <scope>NUCLEOTIDE SEQUENCE [LARGE SCALE GENOMIC DNA]</scope>
    <source>
        <strain evidence="1 2">93-210</strain>
    </source>
</reference>
<evidence type="ECO:0000313" key="2">
    <source>
        <dbReference type="Proteomes" id="UP001060170"/>
    </source>
</evidence>
<dbReference type="EMBL" id="CM045872">
    <property type="protein sequence ID" value="KAI7949480.1"/>
    <property type="molecule type" value="Genomic_DNA"/>
</dbReference>
<reference evidence="2" key="2">
    <citation type="journal article" date="2018" name="Mol. Plant Microbe Interact.">
        <title>Genome sequence resources for the wheat stripe rust pathogen (Puccinia striiformis f. sp. tritici) and the barley stripe rust pathogen (Puccinia striiformis f. sp. hordei).</title>
        <authorList>
            <person name="Xia C."/>
            <person name="Wang M."/>
            <person name="Yin C."/>
            <person name="Cornejo O.E."/>
            <person name="Hulbert S.H."/>
            <person name="Chen X."/>
        </authorList>
    </citation>
    <scope>NUCLEOTIDE SEQUENCE [LARGE SCALE GENOMIC DNA]</scope>
    <source>
        <strain evidence="2">93-210</strain>
    </source>
</reference>
<name>A0ACC0EDH7_9BASI</name>
<comment type="caution">
    <text evidence="1">The sequence shown here is derived from an EMBL/GenBank/DDBJ whole genome shotgun (WGS) entry which is preliminary data.</text>
</comment>
<organism evidence="1 2">
    <name type="scientific">Puccinia striiformis f. sp. tritici</name>
    <dbReference type="NCBI Taxonomy" id="168172"/>
    <lineage>
        <taxon>Eukaryota</taxon>
        <taxon>Fungi</taxon>
        <taxon>Dikarya</taxon>
        <taxon>Basidiomycota</taxon>
        <taxon>Pucciniomycotina</taxon>
        <taxon>Pucciniomycetes</taxon>
        <taxon>Pucciniales</taxon>
        <taxon>Pucciniaceae</taxon>
        <taxon>Puccinia</taxon>
    </lineage>
</organism>